<protein>
    <submittedName>
        <fullName evidence="1">Uncharacterized protein</fullName>
    </submittedName>
</protein>
<organism evidence="1">
    <name type="scientific">Arundo donax</name>
    <name type="common">Giant reed</name>
    <name type="synonym">Donax arundinaceus</name>
    <dbReference type="NCBI Taxonomy" id="35708"/>
    <lineage>
        <taxon>Eukaryota</taxon>
        <taxon>Viridiplantae</taxon>
        <taxon>Streptophyta</taxon>
        <taxon>Embryophyta</taxon>
        <taxon>Tracheophyta</taxon>
        <taxon>Spermatophyta</taxon>
        <taxon>Magnoliopsida</taxon>
        <taxon>Liliopsida</taxon>
        <taxon>Poales</taxon>
        <taxon>Poaceae</taxon>
        <taxon>PACMAD clade</taxon>
        <taxon>Arundinoideae</taxon>
        <taxon>Arundineae</taxon>
        <taxon>Arundo</taxon>
    </lineage>
</organism>
<reference evidence="1" key="2">
    <citation type="journal article" date="2015" name="Data Brief">
        <title>Shoot transcriptome of the giant reed, Arundo donax.</title>
        <authorList>
            <person name="Barrero R.A."/>
            <person name="Guerrero F.D."/>
            <person name="Moolhuijzen P."/>
            <person name="Goolsby J.A."/>
            <person name="Tidwell J."/>
            <person name="Bellgard S.E."/>
            <person name="Bellgard M.I."/>
        </authorList>
    </citation>
    <scope>NUCLEOTIDE SEQUENCE</scope>
    <source>
        <tissue evidence="1">Shoot tissue taken approximately 20 cm above the soil surface</tissue>
    </source>
</reference>
<accession>A0A0A8YXH0</accession>
<reference evidence="1" key="1">
    <citation type="submission" date="2014-09" db="EMBL/GenBank/DDBJ databases">
        <authorList>
            <person name="Magalhaes I.L.F."/>
            <person name="Oliveira U."/>
            <person name="Santos F.R."/>
            <person name="Vidigal T.H.D.A."/>
            <person name="Brescovit A.D."/>
            <person name="Santos A.J."/>
        </authorList>
    </citation>
    <scope>NUCLEOTIDE SEQUENCE</scope>
    <source>
        <tissue evidence="1">Shoot tissue taken approximately 20 cm above the soil surface</tissue>
    </source>
</reference>
<dbReference type="EMBL" id="GBRH01268730">
    <property type="protein sequence ID" value="JAD29165.1"/>
    <property type="molecule type" value="Transcribed_RNA"/>
</dbReference>
<dbReference type="AlphaFoldDB" id="A0A0A8YXH0"/>
<sequence length="64" mass="7365">MGGGVVRRVKSVEWVPWRVLRPCSTMRYGVGWSTPSCLRLRALVRPGEQVFLPRHAPQQFLFLV</sequence>
<name>A0A0A8YXH0_ARUDO</name>
<proteinExistence type="predicted"/>
<evidence type="ECO:0000313" key="1">
    <source>
        <dbReference type="EMBL" id="JAD29165.1"/>
    </source>
</evidence>